<evidence type="ECO:0000313" key="2">
    <source>
        <dbReference type="Proteomes" id="UP001195483"/>
    </source>
</evidence>
<sequence>MAAMCAQTTTDTEDAKDVGELFARIEAMAAFDPPICQKSNLNLRNSEQRCRVPVEGIHIAGCSSKADVLEESRSILEPMPLPPPSPTVKQLRQFALKYRIPTQRARKSRHS</sequence>
<evidence type="ECO:0000313" key="1">
    <source>
        <dbReference type="EMBL" id="KAK3578912.1"/>
    </source>
</evidence>
<comment type="caution">
    <text evidence="1">The sequence shown here is derived from an EMBL/GenBank/DDBJ whole genome shotgun (WGS) entry which is preliminary data.</text>
</comment>
<name>A0AAE0VJ99_9BIVA</name>
<proteinExistence type="predicted"/>
<reference evidence="1" key="3">
    <citation type="submission" date="2023-05" db="EMBL/GenBank/DDBJ databases">
        <authorList>
            <person name="Smith C.H."/>
        </authorList>
    </citation>
    <scope>NUCLEOTIDE SEQUENCE</scope>
    <source>
        <strain evidence="1">CHS0354</strain>
        <tissue evidence="1">Mantle</tissue>
    </source>
</reference>
<gene>
    <name evidence="1" type="ORF">CHS0354_035534</name>
</gene>
<keyword evidence="2" id="KW-1185">Reference proteome</keyword>
<dbReference type="EMBL" id="JAEAOA010002072">
    <property type="protein sequence ID" value="KAK3578912.1"/>
    <property type="molecule type" value="Genomic_DNA"/>
</dbReference>
<accession>A0AAE0VJ99</accession>
<organism evidence="1 2">
    <name type="scientific">Potamilus streckersoni</name>
    <dbReference type="NCBI Taxonomy" id="2493646"/>
    <lineage>
        <taxon>Eukaryota</taxon>
        <taxon>Metazoa</taxon>
        <taxon>Spiralia</taxon>
        <taxon>Lophotrochozoa</taxon>
        <taxon>Mollusca</taxon>
        <taxon>Bivalvia</taxon>
        <taxon>Autobranchia</taxon>
        <taxon>Heteroconchia</taxon>
        <taxon>Palaeoheterodonta</taxon>
        <taxon>Unionida</taxon>
        <taxon>Unionoidea</taxon>
        <taxon>Unionidae</taxon>
        <taxon>Ambleminae</taxon>
        <taxon>Lampsilini</taxon>
        <taxon>Potamilus</taxon>
    </lineage>
</organism>
<dbReference type="Proteomes" id="UP001195483">
    <property type="component" value="Unassembled WGS sequence"/>
</dbReference>
<reference evidence="1" key="2">
    <citation type="journal article" date="2021" name="Genome Biol. Evol.">
        <title>Developing a high-quality reference genome for a parasitic bivalve with doubly uniparental inheritance (Bivalvia: Unionida).</title>
        <authorList>
            <person name="Smith C.H."/>
        </authorList>
    </citation>
    <scope>NUCLEOTIDE SEQUENCE</scope>
    <source>
        <strain evidence="1">CHS0354</strain>
        <tissue evidence="1">Mantle</tissue>
    </source>
</reference>
<protein>
    <submittedName>
        <fullName evidence="1">Uncharacterized protein</fullName>
    </submittedName>
</protein>
<dbReference type="AlphaFoldDB" id="A0AAE0VJ99"/>
<reference evidence="1" key="1">
    <citation type="journal article" date="2021" name="Genome Biol. Evol.">
        <title>A High-Quality Reference Genome for a Parasitic Bivalve with Doubly Uniparental Inheritance (Bivalvia: Unionida).</title>
        <authorList>
            <person name="Smith C.H."/>
        </authorList>
    </citation>
    <scope>NUCLEOTIDE SEQUENCE</scope>
    <source>
        <strain evidence="1">CHS0354</strain>
    </source>
</reference>